<dbReference type="AlphaFoldDB" id="A0A2P7NYC3"/>
<proteinExistence type="predicted"/>
<organism evidence="2 3">
    <name type="scientific">Nitrosomonas supralitoralis</name>
    <dbReference type="NCBI Taxonomy" id="2116706"/>
    <lineage>
        <taxon>Bacteria</taxon>
        <taxon>Pseudomonadati</taxon>
        <taxon>Pseudomonadota</taxon>
        <taxon>Betaproteobacteria</taxon>
        <taxon>Nitrosomonadales</taxon>
        <taxon>Nitrosomonadaceae</taxon>
        <taxon>Nitrosomonas</taxon>
    </lineage>
</organism>
<dbReference type="Proteomes" id="UP000241912">
    <property type="component" value="Unassembled WGS sequence"/>
</dbReference>
<dbReference type="EMBL" id="PXXU01000005">
    <property type="protein sequence ID" value="PSJ18470.1"/>
    <property type="molecule type" value="Genomic_DNA"/>
</dbReference>
<accession>A0A2P7NYC3</accession>
<evidence type="ECO:0000313" key="3">
    <source>
        <dbReference type="Proteomes" id="UP000241912"/>
    </source>
</evidence>
<reference evidence="2 3" key="1">
    <citation type="submission" date="2018-03" db="EMBL/GenBank/DDBJ databases">
        <title>Draft genome of Nitrosomonas supralitoralis APG5.</title>
        <authorList>
            <person name="Urakawa H."/>
            <person name="Lopez J.V."/>
        </authorList>
    </citation>
    <scope>NUCLEOTIDE SEQUENCE [LARGE SCALE GENOMIC DNA]</scope>
    <source>
        <strain evidence="2 3">APG5</strain>
    </source>
</reference>
<protein>
    <submittedName>
        <fullName evidence="2">Uncharacterized protein</fullName>
    </submittedName>
</protein>
<evidence type="ECO:0000313" key="2">
    <source>
        <dbReference type="EMBL" id="PSJ18470.1"/>
    </source>
</evidence>
<name>A0A2P7NYC3_9PROT</name>
<gene>
    <name evidence="2" type="ORF">C7H79_02475</name>
</gene>
<comment type="caution">
    <text evidence="2">The sequence shown here is derived from an EMBL/GenBank/DDBJ whole genome shotgun (WGS) entry which is preliminary data.</text>
</comment>
<evidence type="ECO:0000256" key="1">
    <source>
        <dbReference type="SAM" id="MobiDB-lite"/>
    </source>
</evidence>
<feature type="region of interest" description="Disordered" evidence="1">
    <location>
        <begin position="1"/>
        <end position="20"/>
    </location>
</feature>
<sequence length="60" mass="6603">MPNIAAFPGDKNSHNAGPEGVRVKRFFQETESVKAGDNLAILSEYAKRKAEVEATKPRKC</sequence>
<dbReference type="OrthoDB" id="264111at2"/>
<keyword evidence="3" id="KW-1185">Reference proteome</keyword>
<dbReference type="RefSeq" id="WP_106705717.1">
    <property type="nucleotide sequence ID" value="NZ_PXXU01000005.1"/>
</dbReference>